<evidence type="ECO:0000256" key="6">
    <source>
        <dbReference type="ARBA" id="ARBA00023002"/>
    </source>
</evidence>
<evidence type="ECO:0000256" key="3">
    <source>
        <dbReference type="ARBA" id="ARBA00022485"/>
    </source>
</evidence>
<keyword evidence="4" id="KW-0949">S-adenosyl-L-methionine</keyword>
<dbReference type="PIRSF" id="PIRSF000371">
    <property type="entry name" value="PFL_act_enz"/>
    <property type="match status" value="1"/>
</dbReference>
<keyword evidence="7" id="KW-0408">Iron</keyword>
<keyword evidence="3" id="KW-0004">4Fe-4S</keyword>
<dbReference type="InterPro" id="IPR058240">
    <property type="entry name" value="rSAM_sf"/>
</dbReference>
<comment type="caution">
    <text evidence="10">The sequence shown here is derived from an EMBL/GenBank/DDBJ whole genome shotgun (WGS) entry which is preliminary data.</text>
</comment>
<dbReference type="RefSeq" id="WP_185381465.1">
    <property type="nucleotide sequence ID" value="NZ_JAASTW010000018.1"/>
</dbReference>
<dbReference type="InterPro" id="IPR012839">
    <property type="entry name" value="Organic_radical_activase"/>
</dbReference>
<dbReference type="Gene3D" id="3.20.20.70">
    <property type="entry name" value="Aldolase class I"/>
    <property type="match status" value="1"/>
</dbReference>
<evidence type="ECO:0000256" key="2">
    <source>
        <dbReference type="ARBA" id="ARBA00009777"/>
    </source>
</evidence>
<comment type="similarity">
    <text evidence="2">Belongs to the organic radical-activating enzymes family.</text>
</comment>
<dbReference type="PANTHER" id="PTHR30352">
    <property type="entry name" value="PYRUVATE FORMATE-LYASE-ACTIVATING ENZYME"/>
    <property type="match status" value="1"/>
</dbReference>
<evidence type="ECO:0000259" key="9">
    <source>
        <dbReference type="PROSITE" id="PS51918"/>
    </source>
</evidence>
<sequence length="259" mass="29428">MVDTKGCIFNIQRFSIHDGPGIRTTVFFKGCPLQCTWCSNPESQKHLPEWMWDNSKKSKVITGEYFSVDEVIADVQKDIDYYTESGGGVTVTGGEVLAQLPFVINLLKKCKQKGIHTACETSAYSSKKKFLLLLENVDLLIMDIKHYNSDKHREKTGVKLEPIIENLKLAISSGNEMLLRIPIIPGYNDSLADSEQFALLLSSLRIQTVELLPFHQFGKSKYRFLDREYEFMNTPQLSANDLLPHKKIFTSYGIHCKIA</sequence>
<dbReference type="Proteomes" id="UP000561617">
    <property type="component" value="Unassembled WGS sequence"/>
</dbReference>
<dbReference type="PROSITE" id="PS01087">
    <property type="entry name" value="RADICAL_ACTIVATING"/>
    <property type="match status" value="1"/>
</dbReference>
<evidence type="ECO:0000256" key="1">
    <source>
        <dbReference type="ARBA" id="ARBA00001966"/>
    </source>
</evidence>
<dbReference type="SFLD" id="SFLDG01066">
    <property type="entry name" value="organic_radical-activating_enz"/>
    <property type="match status" value="1"/>
</dbReference>
<dbReference type="EMBL" id="JAASTW010000018">
    <property type="protein sequence ID" value="MBC1489832.1"/>
    <property type="molecule type" value="Genomic_DNA"/>
</dbReference>
<accession>A0A7X0X944</accession>
<dbReference type="SUPFAM" id="SSF102114">
    <property type="entry name" value="Radical SAM enzymes"/>
    <property type="match status" value="1"/>
</dbReference>
<dbReference type="NCBIfam" id="TIGR02494">
    <property type="entry name" value="PFLE_PFLC"/>
    <property type="match status" value="1"/>
</dbReference>
<dbReference type="InterPro" id="IPR013785">
    <property type="entry name" value="Aldolase_TIM"/>
</dbReference>
<protein>
    <submittedName>
        <fullName evidence="10">Glycyl-radical enzyme activating protein</fullName>
    </submittedName>
</protein>
<dbReference type="GO" id="GO:0051539">
    <property type="term" value="F:4 iron, 4 sulfur cluster binding"/>
    <property type="evidence" value="ECO:0007669"/>
    <property type="project" value="UniProtKB-KW"/>
</dbReference>
<dbReference type="GO" id="GO:0046872">
    <property type="term" value="F:metal ion binding"/>
    <property type="evidence" value="ECO:0007669"/>
    <property type="project" value="UniProtKB-KW"/>
</dbReference>
<dbReference type="AlphaFoldDB" id="A0A7X0X944"/>
<organism evidence="10 11">
    <name type="scientific">Listeria immobilis</name>
    <dbReference type="NCBI Taxonomy" id="2713502"/>
    <lineage>
        <taxon>Bacteria</taxon>
        <taxon>Bacillati</taxon>
        <taxon>Bacillota</taxon>
        <taxon>Bacilli</taxon>
        <taxon>Bacillales</taxon>
        <taxon>Listeriaceae</taxon>
        <taxon>Listeria</taxon>
    </lineage>
</organism>
<keyword evidence="5" id="KW-0479">Metal-binding</keyword>
<evidence type="ECO:0000256" key="8">
    <source>
        <dbReference type="ARBA" id="ARBA00023014"/>
    </source>
</evidence>
<keyword evidence="6" id="KW-0560">Oxidoreductase</keyword>
<dbReference type="PROSITE" id="PS51918">
    <property type="entry name" value="RADICAL_SAM"/>
    <property type="match status" value="1"/>
</dbReference>
<evidence type="ECO:0000313" key="11">
    <source>
        <dbReference type="Proteomes" id="UP000561617"/>
    </source>
</evidence>
<evidence type="ECO:0000313" key="10">
    <source>
        <dbReference type="EMBL" id="MBC1489832.1"/>
    </source>
</evidence>
<evidence type="ECO:0000256" key="7">
    <source>
        <dbReference type="ARBA" id="ARBA00023004"/>
    </source>
</evidence>
<evidence type="ECO:0000256" key="5">
    <source>
        <dbReference type="ARBA" id="ARBA00022723"/>
    </source>
</evidence>
<reference evidence="10 11" key="1">
    <citation type="submission" date="2020-03" db="EMBL/GenBank/DDBJ databases">
        <title>Soil Listeria distribution.</title>
        <authorList>
            <person name="Liao J."/>
            <person name="Wiedmann M."/>
        </authorList>
    </citation>
    <scope>NUCLEOTIDE SEQUENCE [LARGE SCALE GENOMIC DNA]</scope>
    <source>
        <strain evidence="10 11">FSL L7-1554</strain>
    </source>
</reference>
<dbReference type="InterPro" id="IPR007197">
    <property type="entry name" value="rSAM"/>
</dbReference>
<dbReference type="Pfam" id="PF04055">
    <property type="entry name" value="Radical_SAM"/>
    <property type="match status" value="1"/>
</dbReference>
<gene>
    <name evidence="10" type="ORF">HCJ38_12600</name>
</gene>
<keyword evidence="8" id="KW-0411">Iron-sulfur</keyword>
<comment type="cofactor">
    <cofactor evidence="1">
        <name>[4Fe-4S] cluster</name>
        <dbReference type="ChEBI" id="CHEBI:49883"/>
    </cofactor>
</comment>
<feature type="domain" description="Radical SAM core" evidence="9">
    <location>
        <begin position="17"/>
        <end position="255"/>
    </location>
</feature>
<dbReference type="InterPro" id="IPR001989">
    <property type="entry name" value="Radical_activat_CS"/>
</dbReference>
<dbReference type="PANTHER" id="PTHR30352:SF4">
    <property type="entry name" value="PYRUVATE FORMATE-LYASE 2-ACTIVATING ENZYME"/>
    <property type="match status" value="1"/>
</dbReference>
<dbReference type="GO" id="GO:0016491">
    <property type="term" value="F:oxidoreductase activity"/>
    <property type="evidence" value="ECO:0007669"/>
    <property type="project" value="UniProtKB-KW"/>
</dbReference>
<name>A0A7X0X944_9LIST</name>
<proteinExistence type="inferred from homology"/>
<dbReference type="InterPro" id="IPR034457">
    <property type="entry name" value="Organic_radical-activating"/>
</dbReference>
<evidence type="ECO:0000256" key="4">
    <source>
        <dbReference type="ARBA" id="ARBA00022691"/>
    </source>
</evidence>
<dbReference type="SFLD" id="SFLDS00029">
    <property type="entry name" value="Radical_SAM"/>
    <property type="match status" value="1"/>
</dbReference>